<comment type="caution">
    <text evidence="1">The sequence shown here is derived from an EMBL/GenBank/DDBJ whole genome shotgun (WGS) entry which is preliminary data.</text>
</comment>
<dbReference type="EMBL" id="PFAT01000030">
    <property type="protein sequence ID" value="PIR92303.1"/>
    <property type="molecule type" value="Genomic_DNA"/>
</dbReference>
<protein>
    <submittedName>
        <fullName evidence="1">Uncharacterized protein</fullName>
    </submittedName>
</protein>
<reference evidence="2" key="1">
    <citation type="submission" date="2017-09" db="EMBL/GenBank/DDBJ databases">
        <title>Depth-based differentiation of microbial function through sediment-hosted aquifers and enrichment of novel symbionts in the deep terrestrial subsurface.</title>
        <authorList>
            <person name="Probst A.J."/>
            <person name="Ladd B."/>
            <person name="Jarett J.K."/>
            <person name="Geller-Mcgrath D.E."/>
            <person name="Sieber C.M.K."/>
            <person name="Emerson J.B."/>
            <person name="Anantharaman K."/>
            <person name="Thomas B.C."/>
            <person name="Malmstrom R."/>
            <person name="Stieglmeier M."/>
            <person name="Klingl A."/>
            <person name="Woyke T."/>
            <person name="Ryan C.M."/>
            <person name="Banfield J.F."/>
        </authorList>
    </citation>
    <scope>NUCLEOTIDE SEQUENCE [LARGE SCALE GENOMIC DNA]</scope>
</reference>
<organism evidence="1 2">
    <name type="scientific">Candidatus Falkowbacteria bacterium CG10_big_fil_rev_8_21_14_0_10_44_15</name>
    <dbReference type="NCBI Taxonomy" id="1974569"/>
    <lineage>
        <taxon>Bacteria</taxon>
        <taxon>Candidatus Falkowiibacteriota</taxon>
    </lineage>
</organism>
<proteinExistence type="predicted"/>
<gene>
    <name evidence="1" type="ORF">COU01_02470</name>
</gene>
<dbReference type="Proteomes" id="UP000228510">
    <property type="component" value="Unassembled WGS sequence"/>
</dbReference>
<accession>A0A2H0UZP0</accession>
<evidence type="ECO:0000313" key="1">
    <source>
        <dbReference type="EMBL" id="PIR92303.1"/>
    </source>
</evidence>
<dbReference type="AlphaFoldDB" id="A0A2H0UZP0"/>
<sequence>MTFIHKELSQGRWQQLSLAEQIGNIGAELARAKSWERKNMVKQKNQALARALELIDLTLESVNRPSQLKEITRLREVVAGLFVGSAEVYASLADLEKIYLPFALLARR</sequence>
<name>A0A2H0UZP0_9BACT</name>
<evidence type="ECO:0000313" key="2">
    <source>
        <dbReference type="Proteomes" id="UP000228510"/>
    </source>
</evidence>